<evidence type="ECO:0000256" key="4">
    <source>
        <dbReference type="ARBA" id="ARBA00023125"/>
    </source>
</evidence>
<evidence type="ECO:0000256" key="2">
    <source>
        <dbReference type="ARBA" id="ARBA00006295"/>
    </source>
</evidence>
<dbReference type="Gene3D" id="1.10.10.2830">
    <property type="match status" value="1"/>
</dbReference>
<keyword evidence="4" id="KW-0238">DNA-binding</keyword>
<comment type="caution">
    <text evidence="7">The sequence shown here is derived from an EMBL/GenBank/DDBJ whole genome shotgun (WGS) entry which is preliminary data.</text>
</comment>
<dbReference type="Pfam" id="PF02195">
    <property type="entry name" value="ParB_N"/>
    <property type="match status" value="1"/>
</dbReference>
<dbReference type="CDD" id="cd16393">
    <property type="entry name" value="SPO0J_N"/>
    <property type="match status" value="1"/>
</dbReference>
<dbReference type="SUPFAM" id="SSF110849">
    <property type="entry name" value="ParB/Sulfiredoxin"/>
    <property type="match status" value="1"/>
</dbReference>
<dbReference type="InterPro" id="IPR003115">
    <property type="entry name" value="ParB_N"/>
</dbReference>
<dbReference type="PANTHER" id="PTHR33375:SF1">
    <property type="entry name" value="CHROMOSOME-PARTITIONING PROTEIN PARB-RELATED"/>
    <property type="match status" value="1"/>
</dbReference>
<dbReference type="NCBIfam" id="TIGR00180">
    <property type="entry name" value="parB_part"/>
    <property type="match status" value="1"/>
</dbReference>
<dbReference type="RefSeq" id="WP_185138750.1">
    <property type="nucleotide sequence ID" value="NZ_BORM01000007.1"/>
</dbReference>
<dbReference type="FunFam" id="3.90.1530.30:FF:000001">
    <property type="entry name" value="Chromosome partitioning protein ParB"/>
    <property type="match status" value="1"/>
</dbReference>
<dbReference type="GO" id="GO:0045881">
    <property type="term" value="P:positive regulation of sporulation resulting in formation of a cellular spore"/>
    <property type="evidence" value="ECO:0007669"/>
    <property type="project" value="TreeGrafter"/>
</dbReference>
<dbReference type="EMBL" id="JACJVR010000103">
    <property type="protein sequence ID" value="MBB6694787.1"/>
    <property type="molecule type" value="Genomic_DNA"/>
</dbReference>
<feature type="region of interest" description="Disordered" evidence="5">
    <location>
        <begin position="211"/>
        <end position="231"/>
    </location>
</feature>
<evidence type="ECO:0000256" key="5">
    <source>
        <dbReference type="SAM" id="MobiDB-lite"/>
    </source>
</evidence>
<dbReference type="Gene3D" id="3.90.1530.30">
    <property type="match status" value="1"/>
</dbReference>
<proteinExistence type="inferred from homology"/>
<dbReference type="GO" id="GO:0003677">
    <property type="term" value="F:DNA binding"/>
    <property type="evidence" value="ECO:0007669"/>
    <property type="project" value="UniProtKB-KW"/>
</dbReference>
<dbReference type="GO" id="GO:0005694">
    <property type="term" value="C:chromosome"/>
    <property type="evidence" value="ECO:0007669"/>
    <property type="project" value="TreeGrafter"/>
</dbReference>
<dbReference type="GO" id="GO:0009295">
    <property type="term" value="C:nucleoid"/>
    <property type="evidence" value="ECO:0007669"/>
    <property type="project" value="UniProtKB-SubCell"/>
</dbReference>
<evidence type="ECO:0000256" key="3">
    <source>
        <dbReference type="ARBA" id="ARBA00022829"/>
    </source>
</evidence>
<name>A0A841U213_9BACL</name>
<dbReference type="Pfam" id="PF17762">
    <property type="entry name" value="HTH_ParB"/>
    <property type="match status" value="1"/>
</dbReference>
<dbReference type="Proteomes" id="UP000553776">
    <property type="component" value="Unassembled WGS sequence"/>
</dbReference>
<dbReference type="FunFam" id="1.10.10.2830:FF:000001">
    <property type="entry name" value="Chromosome partitioning protein ParB"/>
    <property type="match status" value="1"/>
</dbReference>
<dbReference type="PANTHER" id="PTHR33375">
    <property type="entry name" value="CHROMOSOME-PARTITIONING PROTEIN PARB-RELATED"/>
    <property type="match status" value="1"/>
</dbReference>
<dbReference type="SUPFAM" id="SSF109709">
    <property type="entry name" value="KorB DNA-binding domain-like"/>
    <property type="match status" value="1"/>
</dbReference>
<dbReference type="AlphaFoldDB" id="A0A841U213"/>
<evidence type="ECO:0000313" key="8">
    <source>
        <dbReference type="Proteomes" id="UP000553776"/>
    </source>
</evidence>
<dbReference type="InterPro" id="IPR036086">
    <property type="entry name" value="ParB/Sulfiredoxin_sf"/>
</dbReference>
<dbReference type="SMART" id="SM00470">
    <property type="entry name" value="ParB"/>
    <property type="match status" value="1"/>
</dbReference>
<reference evidence="7 8" key="1">
    <citation type="submission" date="2020-08" db="EMBL/GenBank/DDBJ databases">
        <title>Cohnella phylogeny.</title>
        <authorList>
            <person name="Dunlap C."/>
        </authorList>
    </citation>
    <scope>NUCLEOTIDE SEQUENCE [LARGE SCALE GENOMIC DNA]</scope>
    <source>
        <strain evidence="7 8">DSM 25239</strain>
    </source>
</reference>
<organism evidence="7 8">
    <name type="scientific">Cohnella xylanilytica</name>
    <dbReference type="NCBI Taxonomy" id="557555"/>
    <lineage>
        <taxon>Bacteria</taxon>
        <taxon>Bacillati</taxon>
        <taxon>Bacillota</taxon>
        <taxon>Bacilli</taxon>
        <taxon>Bacillales</taxon>
        <taxon>Paenibacillaceae</taxon>
        <taxon>Cohnella</taxon>
    </lineage>
</organism>
<feature type="domain" description="ParB-like N-terminal" evidence="6">
    <location>
        <begin position="25"/>
        <end position="114"/>
    </location>
</feature>
<comment type="similarity">
    <text evidence="2">Belongs to the ParB family.</text>
</comment>
<comment type="subcellular location">
    <subcellularLocation>
        <location evidence="1">Cytoplasm</location>
        <location evidence="1">Nucleoid</location>
    </subcellularLocation>
</comment>
<sequence>MSKRLGKGLDALITSLSIKEDDKVVEIPLAQLRANPYQPRKTFDDEAIKELAESIREHGVIQPIIVRTALRGFEIIAGERRFRASQLLGNPTIPAVVRSYSDQQVMEIALIENVQREDLNAIEVAIAYQAIMDQFSLTQEELSLKVGKSRSHIANFLRLLALPEEIKDHVSRGTLSMGHARALAGIKDDAKKKELAKLSVANGWSVRELEDAVQQPEAKGKAKPKPKSVKRDPYLEEIEETLREKFKTTVRIKPNKDKGHIELAYYGKGDLERLLEILQALA</sequence>
<dbReference type="InterPro" id="IPR041468">
    <property type="entry name" value="HTH_ParB/Spo0J"/>
</dbReference>
<keyword evidence="8" id="KW-1185">Reference proteome</keyword>
<evidence type="ECO:0000256" key="1">
    <source>
        <dbReference type="ARBA" id="ARBA00004453"/>
    </source>
</evidence>
<evidence type="ECO:0000259" key="6">
    <source>
        <dbReference type="SMART" id="SM00470"/>
    </source>
</evidence>
<protein>
    <submittedName>
        <fullName evidence="7">ParB/RepB/Spo0J family partition protein</fullName>
    </submittedName>
</protein>
<accession>A0A841U213</accession>
<gene>
    <name evidence="7" type="ORF">H7B90_25650</name>
</gene>
<dbReference type="GO" id="GO:0007059">
    <property type="term" value="P:chromosome segregation"/>
    <property type="evidence" value="ECO:0007669"/>
    <property type="project" value="UniProtKB-KW"/>
</dbReference>
<keyword evidence="3" id="KW-0159">Chromosome partition</keyword>
<dbReference type="InterPro" id="IPR004437">
    <property type="entry name" value="ParB/RepB/Spo0J"/>
</dbReference>
<evidence type="ECO:0000313" key="7">
    <source>
        <dbReference type="EMBL" id="MBB6694787.1"/>
    </source>
</evidence>
<dbReference type="InterPro" id="IPR050336">
    <property type="entry name" value="Chromosome_partition/occlusion"/>
</dbReference>